<dbReference type="Gene3D" id="2.40.160.20">
    <property type="match status" value="1"/>
</dbReference>
<organism evidence="8 9">
    <name type="scientific">Methylosinus sporium</name>
    <dbReference type="NCBI Taxonomy" id="428"/>
    <lineage>
        <taxon>Bacteria</taxon>
        <taxon>Pseudomonadati</taxon>
        <taxon>Pseudomonadota</taxon>
        <taxon>Alphaproteobacteria</taxon>
        <taxon>Hyphomicrobiales</taxon>
        <taxon>Methylocystaceae</taxon>
        <taxon>Methylosinus</taxon>
    </lineage>
</organism>
<dbReference type="GO" id="GO:0009279">
    <property type="term" value="C:cell outer membrane"/>
    <property type="evidence" value="ECO:0007669"/>
    <property type="project" value="UniProtKB-SubCell"/>
</dbReference>
<feature type="chain" id="PRO_5015519587" evidence="6">
    <location>
        <begin position="22"/>
        <end position="264"/>
    </location>
</feature>
<comment type="subcellular location">
    <subcellularLocation>
        <location evidence="1">Cell outer membrane</location>
    </subcellularLocation>
</comment>
<dbReference type="InterPro" id="IPR051692">
    <property type="entry name" value="OMP-like"/>
</dbReference>
<dbReference type="OrthoDB" id="8455142at2"/>
<dbReference type="Pfam" id="PF13505">
    <property type="entry name" value="OMP_b-brl"/>
    <property type="match status" value="1"/>
</dbReference>
<dbReference type="RefSeq" id="WP_108915516.1">
    <property type="nucleotide sequence ID" value="NZ_BGJY01000001.1"/>
</dbReference>
<dbReference type="PANTHER" id="PTHR34001:SF3">
    <property type="entry name" value="BLL7405 PROTEIN"/>
    <property type="match status" value="1"/>
</dbReference>
<dbReference type="InterPro" id="IPR011250">
    <property type="entry name" value="OMP/PagP_B-barrel"/>
</dbReference>
<evidence type="ECO:0000256" key="6">
    <source>
        <dbReference type="SAM" id="SignalP"/>
    </source>
</evidence>
<sequence length="264" mass="28614">MKNTISVLAIFSALFGGSAFAADLPARTAPVVAFVPPPSFSWTGPYIGLNIGGGWIDRNHNNNNNWGWGWNNNNGNNSGGVVGGAQLGWNYQLSPLFVVGLETDIQGTSIGSGGGNNNWWGWGDFNRVRVPWFGTVRGRVGLALLDSRLLIYGTGGFAYGEVNRPTIGWWGNNGNDVRSGWTAGGGVEWAFLPNWSAKVEYLYTELNDNANNNNNWLLLAPIVQPGIVGIGGLTWNRRTQISTVRAGVNYHFNLFNPAPVVARY</sequence>
<dbReference type="InterPro" id="IPR027385">
    <property type="entry name" value="Beta-barrel_OMP"/>
</dbReference>
<dbReference type="PANTHER" id="PTHR34001">
    <property type="entry name" value="BLL7405 PROTEIN"/>
    <property type="match status" value="1"/>
</dbReference>
<comment type="caution">
    <text evidence="8">The sequence shown here is derived from an EMBL/GenBank/DDBJ whole genome shotgun (WGS) entry which is preliminary data.</text>
</comment>
<evidence type="ECO:0000313" key="8">
    <source>
        <dbReference type="EMBL" id="PWB95843.1"/>
    </source>
</evidence>
<feature type="domain" description="Outer membrane protein beta-barrel" evidence="7">
    <location>
        <begin position="40"/>
        <end position="213"/>
    </location>
</feature>
<reference evidence="8 9" key="1">
    <citation type="journal article" date="2018" name="Appl. Microbiol. Biotechnol.">
        <title>Co-cultivation of the strictly anaerobic methanogen Methanosarcina barkeri with aerobic methanotrophs in an oxygen-limited membrane bioreactor.</title>
        <authorList>
            <person name="In 't Zandt M.H."/>
            <person name="van den Bosch T.J.M."/>
            <person name="Rijkers R."/>
            <person name="van Kessel M.A.H.J."/>
            <person name="Jetten M.S.M."/>
            <person name="Welte C.U."/>
        </authorList>
    </citation>
    <scope>NUCLEOTIDE SEQUENCE [LARGE SCALE GENOMIC DNA]</scope>
    <source>
        <strain evidence="8 9">DSM 17706</strain>
    </source>
</reference>
<proteinExistence type="inferred from homology"/>
<accession>A0A2U1SW91</accession>
<evidence type="ECO:0000256" key="2">
    <source>
        <dbReference type="ARBA" id="ARBA00022729"/>
    </source>
</evidence>
<comment type="similarity">
    <text evidence="5">Belongs to the Omp25/RopB family.</text>
</comment>
<dbReference type="EMBL" id="PUIV01000001">
    <property type="protein sequence ID" value="PWB95843.1"/>
    <property type="molecule type" value="Genomic_DNA"/>
</dbReference>
<dbReference type="Proteomes" id="UP000245137">
    <property type="component" value="Unassembled WGS sequence"/>
</dbReference>
<feature type="signal peptide" evidence="6">
    <location>
        <begin position="1"/>
        <end position="21"/>
    </location>
</feature>
<gene>
    <name evidence="8" type="ORF">C5689_01740</name>
</gene>
<evidence type="ECO:0000256" key="5">
    <source>
        <dbReference type="ARBA" id="ARBA00038306"/>
    </source>
</evidence>
<keyword evidence="4" id="KW-0998">Cell outer membrane</keyword>
<evidence type="ECO:0000313" key="9">
    <source>
        <dbReference type="Proteomes" id="UP000245137"/>
    </source>
</evidence>
<evidence type="ECO:0000256" key="1">
    <source>
        <dbReference type="ARBA" id="ARBA00004442"/>
    </source>
</evidence>
<dbReference type="AlphaFoldDB" id="A0A2U1SW91"/>
<evidence type="ECO:0000259" key="7">
    <source>
        <dbReference type="Pfam" id="PF13505"/>
    </source>
</evidence>
<dbReference type="SUPFAM" id="SSF56925">
    <property type="entry name" value="OMPA-like"/>
    <property type="match status" value="1"/>
</dbReference>
<protein>
    <submittedName>
        <fullName evidence="8">Porin</fullName>
    </submittedName>
</protein>
<evidence type="ECO:0000256" key="4">
    <source>
        <dbReference type="ARBA" id="ARBA00023237"/>
    </source>
</evidence>
<evidence type="ECO:0000256" key="3">
    <source>
        <dbReference type="ARBA" id="ARBA00023136"/>
    </source>
</evidence>
<keyword evidence="9" id="KW-1185">Reference proteome</keyword>
<name>A0A2U1SW91_METSR</name>
<keyword evidence="2 6" id="KW-0732">Signal</keyword>
<keyword evidence="3" id="KW-0472">Membrane</keyword>